<evidence type="ECO:0000313" key="2">
    <source>
        <dbReference type="WBParaSite" id="SVE_0869300.1"/>
    </source>
</evidence>
<organism evidence="1 2">
    <name type="scientific">Strongyloides venezuelensis</name>
    <name type="common">Threadworm</name>
    <dbReference type="NCBI Taxonomy" id="75913"/>
    <lineage>
        <taxon>Eukaryota</taxon>
        <taxon>Metazoa</taxon>
        <taxon>Ecdysozoa</taxon>
        <taxon>Nematoda</taxon>
        <taxon>Chromadorea</taxon>
        <taxon>Rhabditida</taxon>
        <taxon>Tylenchina</taxon>
        <taxon>Panagrolaimomorpha</taxon>
        <taxon>Strongyloidoidea</taxon>
        <taxon>Strongyloididae</taxon>
        <taxon>Strongyloides</taxon>
    </lineage>
</organism>
<dbReference type="Gene3D" id="3.80.10.10">
    <property type="entry name" value="Ribonuclease Inhibitor"/>
    <property type="match status" value="1"/>
</dbReference>
<dbReference type="InterPro" id="IPR032675">
    <property type="entry name" value="LRR_dom_sf"/>
</dbReference>
<protein>
    <submittedName>
        <fullName evidence="2">F-box domain-containing protein</fullName>
    </submittedName>
</protein>
<dbReference type="AlphaFoldDB" id="A0A0K0FIH4"/>
<sequence length="564" mass="66681">MIKKVYSDLYKLVFIYTAYNSIRMKVVNEFNDILKNPTLIKHILSYITSINDILNLSIAIPMLSKTIEELNFEDLEIPNDKTVIINFVTFERVIINRNVVRCNKESISRILSTKLNHCMHLILIFPSSFLDGVKKFYLHYKEIIKTIFNSLPYIEVLEFDCIKIQSMHLKLFCEIEENKTIKEIVWSGNEYQKEYGVEGKTWFLKCINLECISILPIARNVLTFLYYLKKGLGNKKLKYLKVPEVIWYNEIDKIQTCEMLEFSMEVFDGIITTLSIYNEPSQFMIKKLMKNLKFTSLDIILSNIEELSFFMNYFTHCNISELECFRIFIVNPISLQFGDYFSKLFRKIGQSQNLDSIMLSQVMMKDIDDEYDTEITAFKKKFKTIYKDLIKVLPQQIKNIEFRGEGIDGEDLILLSRKLPNLESLTVGKYTVLPKNIFEYFTKIKEIKYYCNHTKFTVLPDTLEMVTCCCACDYINDDQDPSGELLCWSLGILEKNFSKCFFKHDMDTDETITFYGNSFFKLYQKIFYVNTTLDWVIEKMQNENDSNYKKKNNNWCEYIFGKYT</sequence>
<keyword evidence="1" id="KW-1185">Reference proteome</keyword>
<accession>A0A0K0FIH4</accession>
<evidence type="ECO:0000313" key="1">
    <source>
        <dbReference type="Proteomes" id="UP000035680"/>
    </source>
</evidence>
<dbReference type="WBParaSite" id="SVE_0869300.1">
    <property type="protein sequence ID" value="SVE_0869300.1"/>
    <property type="gene ID" value="SVE_0869300"/>
</dbReference>
<reference evidence="1" key="1">
    <citation type="submission" date="2014-07" db="EMBL/GenBank/DDBJ databases">
        <authorList>
            <person name="Martin A.A"/>
            <person name="De Silva N."/>
        </authorList>
    </citation>
    <scope>NUCLEOTIDE SEQUENCE</scope>
</reference>
<proteinExistence type="predicted"/>
<name>A0A0K0FIH4_STRVS</name>
<reference evidence="2" key="2">
    <citation type="submission" date="2015-08" db="UniProtKB">
        <authorList>
            <consortium name="WormBaseParasite"/>
        </authorList>
    </citation>
    <scope>IDENTIFICATION</scope>
</reference>
<dbReference type="Proteomes" id="UP000035680">
    <property type="component" value="Unassembled WGS sequence"/>
</dbReference>